<dbReference type="Pfam" id="PF01925">
    <property type="entry name" value="TauE"/>
    <property type="match status" value="1"/>
</dbReference>
<dbReference type="EMBL" id="CP091511">
    <property type="protein sequence ID" value="UOO91115.1"/>
    <property type="molecule type" value="Genomic_DNA"/>
</dbReference>
<dbReference type="PANTHER" id="PTHR30269:SF32">
    <property type="entry name" value="MEMBRANE TRANSPORTER PROTEIN-RELATED"/>
    <property type="match status" value="1"/>
</dbReference>
<evidence type="ECO:0000256" key="7">
    <source>
        <dbReference type="ARBA" id="ARBA00023136"/>
    </source>
</evidence>
<evidence type="ECO:0000313" key="10">
    <source>
        <dbReference type="Proteomes" id="UP000832011"/>
    </source>
</evidence>
<feature type="transmembrane region" description="Helical" evidence="8">
    <location>
        <begin position="192"/>
        <end position="210"/>
    </location>
</feature>
<dbReference type="RefSeq" id="WP_058305120.1">
    <property type="nucleotide sequence ID" value="NZ_CABKVG010000006.1"/>
</dbReference>
<reference evidence="9 10" key="1">
    <citation type="journal article" date="2022" name="Res Sq">
        <title>Evolution of multicellular longitudinally dividing oral cavity symbionts (Neisseriaceae).</title>
        <authorList>
            <person name="Nyongesa S."/>
            <person name="Weber P."/>
            <person name="Bernet E."/>
            <person name="Pullido F."/>
            <person name="Nieckarz M."/>
            <person name="Delaby M."/>
            <person name="Nieves C."/>
            <person name="Viehboeck T."/>
            <person name="Krause N."/>
            <person name="Rivera-Millot A."/>
            <person name="Nakamura A."/>
            <person name="Vischer N."/>
            <person name="VanNieuwenhze M."/>
            <person name="Brun Y."/>
            <person name="Cava F."/>
            <person name="Bulgheresi S."/>
            <person name="Veyrier F."/>
        </authorList>
    </citation>
    <scope>NUCLEOTIDE SEQUENCE [LARGE SCALE GENOMIC DNA]</scope>
    <source>
        <strain evidence="9 10">SN4</strain>
    </source>
</reference>
<evidence type="ECO:0000256" key="8">
    <source>
        <dbReference type="RuleBase" id="RU363041"/>
    </source>
</evidence>
<feature type="transmembrane region" description="Helical" evidence="8">
    <location>
        <begin position="222"/>
        <end position="240"/>
    </location>
</feature>
<keyword evidence="4 8" id="KW-1003">Cell membrane</keyword>
<evidence type="ECO:0000256" key="4">
    <source>
        <dbReference type="ARBA" id="ARBA00022475"/>
    </source>
</evidence>
<keyword evidence="7 8" id="KW-0472">Membrane</keyword>
<dbReference type="PANTHER" id="PTHR30269">
    <property type="entry name" value="TRANSMEMBRANE PROTEIN YFCA"/>
    <property type="match status" value="1"/>
</dbReference>
<evidence type="ECO:0000313" key="9">
    <source>
        <dbReference type="EMBL" id="UOO91115.1"/>
    </source>
</evidence>
<comment type="similarity">
    <text evidence="2 8">Belongs to the 4-toluene sulfonate uptake permease (TSUP) (TC 2.A.102) family.</text>
</comment>
<feature type="transmembrane region" description="Helical" evidence="8">
    <location>
        <begin position="127"/>
        <end position="152"/>
    </location>
</feature>
<sequence length="245" mass="26333">MSLIVALLLIFLLAGMVKGVIGLGLPTIAMGLLTVFYPPATAASLLLIPSTVTNVWQLCLGAQLWPLCKRLWPMLAGITIGTLWSVLPPLSSNNTWVHAGLGLILCLYALWGLLAKKLPSSARHERWLSPLIGYVTGTITAATGVFVLPAVPYLQTLSLSKDELIQALGLSFTVSTLALAAQLLWQQGLPNMNVGLSALAIVPAIVGMYVGQYLRQFISETVFKRCFFIGLLLLGGYMLLSDVLK</sequence>
<evidence type="ECO:0000256" key="6">
    <source>
        <dbReference type="ARBA" id="ARBA00022989"/>
    </source>
</evidence>
<protein>
    <recommendedName>
        <fullName evidence="8">Probable membrane transporter protein</fullName>
    </recommendedName>
</protein>
<dbReference type="InterPro" id="IPR052017">
    <property type="entry name" value="TSUP"/>
</dbReference>
<keyword evidence="6 8" id="KW-1133">Transmembrane helix</keyword>
<keyword evidence="5 8" id="KW-0812">Transmembrane</keyword>
<feature type="transmembrane region" description="Helical" evidence="8">
    <location>
        <begin position="35"/>
        <end position="59"/>
    </location>
</feature>
<name>A0ABY4E6V3_9NEIS</name>
<feature type="transmembrane region" description="Helical" evidence="8">
    <location>
        <begin position="164"/>
        <end position="185"/>
    </location>
</feature>
<comment type="subcellular location">
    <subcellularLocation>
        <location evidence="1 8">Cell membrane</location>
        <topology evidence="1 8">Multi-pass membrane protein</topology>
    </subcellularLocation>
</comment>
<proteinExistence type="inferred from homology"/>
<evidence type="ECO:0000256" key="1">
    <source>
        <dbReference type="ARBA" id="ARBA00004651"/>
    </source>
</evidence>
<gene>
    <name evidence="9" type="ORF">LVJ82_09155</name>
</gene>
<keyword evidence="10" id="KW-1185">Reference proteome</keyword>
<accession>A0ABY4E6V3</accession>
<dbReference type="Proteomes" id="UP000832011">
    <property type="component" value="Chromosome"/>
</dbReference>
<dbReference type="InterPro" id="IPR002781">
    <property type="entry name" value="TM_pro_TauE-like"/>
</dbReference>
<evidence type="ECO:0000256" key="5">
    <source>
        <dbReference type="ARBA" id="ARBA00022692"/>
    </source>
</evidence>
<keyword evidence="3" id="KW-0813">Transport</keyword>
<organism evidence="9 10">
    <name type="scientific">Vitreoscilla massiliensis</name>
    <dbReference type="NCBI Taxonomy" id="1689272"/>
    <lineage>
        <taxon>Bacteria</taxon>
        <taxon>Pseudomonadati</taxon>
        <taxon>Pseudomonadota</taxon>
        <taxon>Betaproteobacteria</taxon>
        <taxon>Neisseriales</taxon>
        <taxon>Neisseriaceae</taxon>
        <taxon>Vitreoscilla</taxon>
    </lineage>
</organism>
<feature type="transmembrane region" description="Helical" evidence="8">
    <location>
        <begin position="96"/>
        <end position="115"/>
    </location>
</feature>
<feature type="transmembrane region" description="Helical" evidence="8">
    <location>
        <begin position="71"/>
        <end position="90"/>
    </location>
</feature>
<evidence type="ECO:0000256" key="3">
    <source>
        <dbReference type="ARBA" id="ARBA00022448"/>
    </source>
</evidence>
<evidence type="ECO:0000256" key="2">
    <source>
        <dbReference type="ARBA" id="ARBA00009142"/>
    </source>
</evidence>